<dbReference type="SMART" id="SM00827">
    <property type="entry name" value="PKS_AT"/>
    <property type="match status" value="1"/>
</dbReference>
<dbReference type="Gene3D" id="3.30.70.250">
    <property type="entry name" value="Malonyl-CoA ACP transacylase, ACP-binding"/>
    <property type="match status" value="1"/>
</dbReference>
<dbReference type="GO" id="GO:0004314">
    <property type="term" value="F:[acyl-carrier-protein] S-malonyltransferase activity"/>
    <property type="evidence" value="ECO:0007669"/>
    <property type="project" value="UniProtKB-EC"/>
</dbReference>
<evidence type="ECO:0000313" key="6">
    <source>
        <dbReference type="EMBL" id="MFD1676436.1"/>
    </source>
</evidence>
<dbReference type="PANTHER" id="PTHR42681:SF1">
    <property type="entry name" value="MALONYL-COA-ACYL CARRIER PROTEIN TRANSACYLASE, MITOCHONDRIAL"/>
    <property type="match status" value="1"/>
</dbReference>
<dbReference type="InterPro" id="IPR014043">
    <property type="entry name" value="Acyl_transferase_dom"/>
</dbReference>
<proteinExistence type="predicted"/>
<keyword evidence="2 6" id="KW-0808">Transferase</keyword>
<dbReference type="EMBL" id="JBHUCX010000062">
    <property type="protein sequence ID" value="MFD1676436.1"/>
    <property type="molecule type" value="Genomic_DNA"/>
</dbReference>
<dbReference type="InterPro" id="IPR001227">
    <property type="entry name" value="Ac_transferase_dom_sf"/>
</dbReference>
<comment type="catalytic activity">
    <reaction evidence="4">
        <text>holo-[ACP] + malonyl-CoA = malonyl-[ACP] + CoA</text>
        <dbReference type="Rhea" id="RHEA:41792"/>
        <dbReference type="Rhea" id="RHEA-COMP:9623"/>
        <dbReference type="Rhea" id="RHEA-COMP:9685"/>
        <dbReference type="ChEBI" id="CHEBI:57287"/>
        <dbReference type="ChEBI" id="CHEBI:57384"/>
        <dbReference type="ChEBI" id="CHEBI:64479"/>
        <dbReference type="ChEBI" id="CHEBI:78449"/>
        <dbReference type="EC" id="2.3.1.39"/>
    </reaction>
</comment>
<evidence type="ECO:0000256" key="3">
    <source>
        <dbReference type="ARBA" id="ARBA00023315"/>
    </source>
</evidence>
<gene>
    <name evidence="6" type="primary">fabD</name>
    <name evidence="6" type="ORF">ACFSB2_17170</name>
</gene>
<feature type="domain" description="Malonyl-CoA:ACP transacylase (MAT)" evidence="5">
    <location>
        <begin position="5"/>
        <end position="321"/>
    </location>
</feature>
<dbReference type="InterPro" id="IPR004410">
    <property type="entry name" value="Malonyl_CoA-ACP_transAc_FabD"/>
</dbReference>
<evidence type="ECO:0000256" key="1">
    <source>
        <dbReference type="ARBA" id="ARBA00013258"/>
    </source>
</evidence>
<dbReference type="Pfam" id="PF00698">
    <property type="entry name" value="Acyl_transf_1"/>
    <property type="match status" value="1"/>
</dbReference>
<sequence length="415" mass="45613">MIAFLFPGQGSQFVGMGKTLFDKFSIAKDVFQEANDVLNMDFTSLCLVGDLDELTKTENAQPALLTVSMAAYRVYIKEFSIAPDFLAGHSLGEFTALACSGALSFADALTIVRRRGVLMQEAVANGLGVMTAVGEVERSVVETVCAEISTVSKPVTIGCYNAPKQLVISGHQEAVNRAEALLEAKGASITPLKVSASFHSPLMTSAAVQLREYLMNFTFGPMDVPVISNVTALPHENADKVIDLLTRQMTEPVRWQETMEYLKGRGVKHVIEMGSKQVLKKLVVKNLPGIRAYSLGEADELQNLKETFAILNHVPSFIGKCLATAVATKNRNTNHDEYQRGVIEPYNRIKQMLMELEQTNKQPTEEQKLAALDMLHSVFVTKQVPLAEREFRLQHLFRVTKTGNLMSQVGTGGRA</sequence>
<dbReference type="PANTHER" id="PTHR42681">
    <property type="entry name" value="MALONYL-COA-ACYL CARRIER PROTEIN TRANSACYLASE, MITOCHONDRIAL"/>
    <property type="match status" value="1"/>
</dbReference>
<dbReference type="SUPFAM" id="SSF52151">
    <property type="entry name" value="FabD/lysophospholipase-like"/>
    <property type="match status" value="1"/>
</dbReference>
<dbReference type="InterPro" id="IPR016035">
    <property type="entry name" value="Acyl_Trfase/lysoPLipase"/>
</dbReference>
<evidence type="ECO:0000259" key="5">
    <source>
        <dbReference type="SMART" id="SM00827"/>
    </source>
</evidence>
<dbReference type="InterPro" id="IPR050858">
    <property type="entry name" value="Mal-CoA-ACP_Trans/PKS_FabD"/>
</dbReference>
<dbReference type="InterPro" id="IPR016036">
    <property type="entry name" value="Malonyl_transacylase_ACP-bd"/>
</dbReference>
<evidence type="ECO:0000313" key="7">
    <source>
        <dbReference type="Proteomes" id="UP001597079"/>
    </source>
</evidence>
<keyword evidence="7" id="KW-1185">Reference proteome</keyword>
<comment type="caution">
    <text evidence="6">The sequence shown here is derived from an EMBL/GenBank/DDBJ whole genome shotgun (WGS) entry which is preliminary data.</text>
</comment>
<evidence type="ECO:0000256" key="4">
    <source>
        <dbReference type="ARBA" id="ARBA00048462"/>
    </source>
</evidence>
<dbReference type="SUPFAM" id="SSF55048">
    <property type="entry name" value="Probable ACP-binding domain of malonyl-CoA ACP transacylase"/>
    <property type="match status" value="1"/>
</dbReference>
<dbReference type="EC" id="2.3.1.39" evidence="1"/>
<evidence type="ECO:0000256" key="2">
    <source>
        <dbReference type="ARBA" id="ARBA00022679"/>
    </source>
</evidence>
<accession>A0ABW4JJ53</accession>
<dbReference type="RefSeq" id="WP_377944338.1">
    <property type="nucleotide sequence ID" value="NZ_JBHUCX010000062.1"/>
</dbReference>
<dbReference type="Gene3D" id="3.40.366.10">
    <property type="entry name" value="Malonyl-Coenzyme A Acyl Carrier Protein, domain 2"/>
    <property type="match status" value="1"/>
</dbReference>
<reference evidence="7" key="1">
    <citation type="journal article" date="2019" name="Int. J. Syst. Evol. Microbiol.">
        <title>The Global Catalogue of Microorganisms (GCM) 10K type strain sequencing project: providing services to taxonomists for standard genome sequencing and annotation.</title>
        <authorList>
            <consortium name="The Broad Institute Genomics Platform"/>
            <consortium name="The Broad Institute Genome Sequencing Center for Infectious Disease"/>
            <person name="Wu L."/>
            <person name="Ma J."/>
        </authorList>
    </citation>
    <scope>NUCLEOTIDE SEQUENCE [LARGE SCALE GENOMIC DNA]</scope>
    <source>
        <strain evidence="7">CGMCC 1.12286</strain>
    </source>
</reference>
<protein>
    <recommendedName>
        <fullName evidence="1">[acyl-carrier-protein] S-malonyltransferase</fullName>
        <ecNumber evidence="1">2.3.1.39</ecNumber>
    </recommendedName>
</protein>
<dbReference type="NCBIfam" id="TIGR00128">
    <property type="entry name" value="fabD"/>
    <property type="match status" value="1"/>
</dbReference>
<dbReference type="Proteomes" id="UP001597079">
    <property type="component" value="Unassembled WGS sequence"/>
</dbReference>
<name>A0ABW4JJ53_9BACL</name>
<organism evidence="6 7">
    <name type="scientific">Alicyclobacillus fodiniaquatilis</name>
    <dbReference type="NCBI Taxonomy" id="1661150"/>
    <lineage>
        <taxon>Bacteria</taxon>
        <taxon>Bacillati</taxon>
        <taxon>Bacillota</taxon>
        <taxon>Bacilli</taxon>
        <taxon>Bacillales</taxon>
        <taxon>Alicyclobacillaceae</taxon>
        <taxon>Alicyclobacillus</taxon>
    </lineage>
</organism>
<keyword evidence="3 6" id="KW-0012">Acyltransferase</keyword>